<keyword evidence="5 9" id="KW-0997">Cell inner membrane</keyword>
<proteinExistence type="inferred from homology"/>
<dbReference type="AlphaFoldDB" id="A0AAE2ZTC7"/>
<dbReference type="GO" id="GO:0009636">
    <property type="term" value="P:response to toxic substance"/>
    <property type="evidence" value="ECO:0007669"/>
    <property type="project" value="UniProtKB-ARBA"/>
</dbReference>
<reference evidence="10" key="1">
    <citation type="submission" date="2021-08" db="EMBL/GenBank/DDBJ databases">
        <title>Hoeflea bacterium WL0058 sp. nov., isolated from the sediment.</title>
        <authorList>
            <person name="Wang L."/>
            <person name="Zhang D."/>
        </authorList>
    </citation>
    <scope>NUCLEOTIDE SEQUENCE</scope>
    <source>
        <strain evidence="10">WL0058</strain>
    </source>
</reference>
<dbReference type="SUPFAM" id="SSF82693">
    <property type="entry name" value="Multidrug efflux transporter AcrB pore domain, PN1, PN2, PC1 and PC2 subdomains"/>
    <property type="match status" value="4"/>
</dbReference>
<feature type="transmembrane region" description="Helical" evidence="9">
    <location>
        <begin position="343"/>
        <end position="362"/>
    </location>
</feature>
<comment type="subcellular location">
    <subcellularLocation>
        <location evidence="1 9">Cell inner membrane</location>
        <topology evidence="1 9">Multi-pass membrane protein</topology>
    </subcellularLocation>
</comment>
<dbReference type="PANTHER" id="PTHR32063:SF76">
    <property type="entry name" value="EFFLUX PUMP MEMBRANE TRANSPORTER"/>
    <property type="match status" value="1"/>
</dbReference>
<dbReference type="Gene3D" id="3.30.2090.10">
    <property type="entry name" value="Multidrug efflux transporter AcrB TolC docking domain, DN and DC subdomains"/>
    <property type="match status" value="2"/>
</dbReference>
<dbReference type="FunFam" id="3.30.70.1430:FF:000001">
    <property type="entry name" value="Efflux pump membrane transporter"/>
    <property type="match status" value="1"/>
</dbReference>
<evidence type="ECO:0000256" key="7">
    <source>
        <dbReference type="ARBA" id="ARBA00022989"/>
    </source>
</evidence>
<dbReference type="Gene3D" id="3.30.70.1430">
    <property type="entry name" value="Multidrug efflux transporter AcrB pore domain"/>
    <property type="match status" value="2"/>
</dbReference>
<keyword evidence="8 9" id="KW-0472">Membrane</keyword>
<feature type="transmembrane region" description="Helical" evidence="9">
    <location>
        <begin position="532"/>
        <end position="554"/>
    </location>
</feature>
<dbReference type="NCBIfam" id="TIGR00915">
    <property type="entry name" value="2A0602"/>
    <property type="match status" value="1"/>
</dbReference>
<dbReference type="Proteomes" id="UP001196509">
    <property type="component" value="Unassembled WGS sequence"/>
</dbReference>
<protein>
    <recommendedName>
        <fullName evidence="9">Efflux pump membrane transporter</fullName>
    </recommendedName>
</protein>
<evidence type="ECO:0000256" key="3">
    <source>
        <dbReference type="ARBA" id="ARBA00022448"/>
    </source>
</evidence>
<feature type="transmembrane region" description="Helical" evidence="9">
    <location>
        <begin position="12"/>
        <end position="34"/>
    </location>
</feature>
<evidence type="ECO:0000256" key="6">
    <source>
        <dbReference type="ARBA" id="ARBA00022692"/>
    </source>
</evidence>
<keyword evidence="3 9" id="KW-0813">Transport</keyword>
<evidence type="ECO:0000256" key="2">
    <source>
        <dbReference type="ARBA" id="ARBA00010942"/>
    </source>
</evidence>
<dbReference type="GO" id="GO:0005886">
    <property type="term" value="C:plasma membrane"/>
    <property type="evidence" value="ECO:0007669"/>
    <property type="project" value="UniProtKB-SubCell"/>
</dbReference>
<feature type="transmembrane region" description="Helical" evidence="9">
    <location>
        <begin position="1000"/>
        <end position="1026"/>
    </location>
</feature>
<dbReference type="EMBL" id="JAICBX010000006">
    <property type="protein sequence ID" value="MBW8640501.1"/>
    <property type="molecule type" value="Genomic_DNA"/>
</dbReference>
<evidence type="ECO:0000256" key="5">
    <source>
        <dbReference type="ARBA" id="ARBA00022519"/>
    </source>
</evidence>
<organism evidence="10 11">
    <name type="scientific">Flavimaribacter sediminis</name>
    <dbReference type="NCBI Taxonomy" id="2865987"/>
    <lineage>
        <taxon>Bacteria</taxon>
        <taxon>Pseudomonadati</taxon>
        <taxon>Pseudomonadota</taxon>
        <taxon>Alphaproteobacteria</taxon>
        <taxon>Hyphomicrobiales</taxon>
        <taxon>Rhizobiaceae</taxon>
        <taxon>Flavimaribacter</taxon>
    </lineage>
</organism>
<keyword evidence="11" id="KW-1185">Reference proteome</keyword>
<dbReference type="GO" id="GO:0042910">
    <property type="term" value="F:xenobiotic transmembrane transporter activity"/>
    <property type="evidence" value="ECO:0007669"/>
    <property type="project" value="TreeGrafter"/>
</dbReference>
<evidence type="ECO:0000256" key="9">
    <source>
        <dbReference type="RuleBase" id="RU364070"/>
    </source>
</evidence>
<comment type="caution">
    <text evidence="10">The sequence shown here is derived from an EMBL/GenBank/DDBJ whole genome shotgun (WGS) entry which is preliminary data.</text>
</comment>
<dbReference type="PANTHER" id="PTHR32063">
    <property type="match status" value="1"/>
</dbReference>
<feature type="transmembrane region" description="Helical" evidence="9">
    <location>
        <begin position="369"/>
        <end position="389"/>
    </location>
</feature>
<evidence type="ECO:0000256" key="1">
    <source>
        <dbReference type="ARBA" id="ARBA00004429"/>
    </source>
</evidence>
<keyword evidence="6 9" id="KW-0812">Transmembrane</keyword>
<feature type="transmembrane region" description="Helical" evidence="9">
    <location>
        <begin position="923"/>
        <end position="946"/>
    </location>
</feature>
<evidence type="ECO:0000313" key="11">
    <source>
        <dbReference type="Proteomes" id="UP001196509"/>
    </source>
</evidence>
<feature type="transmembrane region" description="Helical" evidence="9">
    <location>
        <begin position="898"/>
        <end position="917"/>
    </location>
</feature>
<feature type="transmembrane region" description="Helical" evidence="9">
    <location>
        <begin position="395"/>
        <end position="416"/>
    </location>
</feature>
<evidence type="ECO:0000256" key="4">
    <source>
        <dbReference type="ARBA" id="ARBA00022475"/>
    </source>
</evidence>
<dbReference type="InterPro" id="IPR027463">
    <property type="entry name" value="AcrB_DN_DC_subdom"/>
</dbReference>
<dbReference type="PRINTS" id="PR00702">
    <property type="entry name" value="ACRIFLAVINRP"/>
</dbReference>
<dbReference type="InterPro" id="IPR001036">
    <property type="entry name" value="Acrflvin-R"/>
</dbReference>
<dbReference type="InterPro" id="IPR004764">
    <property type="entry name" value="MdtF-like"/>
</dbReference>
<dbReference type="GO" id="GO:0015562">
    <property type="term" value="F:efflux transmembrane transporter activity"/>
    <property type="evidence" value="ECO:0007669"/>
    <property type="project" value="InterPro"/>
</dbReference>
<feature type="transmembrane region" description="Helical" evidence="9">
    <location>
        <begin position="967"/>
        <end position="988"/>
    </location>
</feature>
<feature type="transmembrane region" description="Helical" evidence="9">
    <location>
        <begin position="869"/>
        <end position="886"/>
    </location>
</feature>
<dbReference type="Pfam" id="PF00873">
    <property type="entry name" value="ACR_tran"/>
    <property type="match status" value="1"/>
</dbReference>
<accession>A0AAE2ZTC7</accession>
<feature type="transmembrane region" description="Helical" evidence="9">
    <location>
        <begin position="477"/>
        <end position="500"/>
    </location>
</feature>
<evidence type="ECO:0000313" key="10">
    <source>
        <dbReference type="EMBL" id="MBW8640501.1"/>
    </source>
</evidence>
<keyword evidence="7 9" id="KW-1133">Transmembrane helix</keyword>
<name>A0AAE2ZTC7_9HYPH</name>
<dbReference type="RefSeq" id="WP_220231221.1">
    <property type="nucleotide sequence ID" value="NZ_JAICBX010000006.1"/>
</dbReference>
<dbReference type="SUPFAM" id="SSF82866">
    <property type="entry name" value="Multidrug efflux transporter AcrB transmembrane domain"/>
    <property type="match status" value="2"/>
</dbReference>
<dbReference type="Gene3D" id="3.30.70.1320">
    <property type="entry name" value="Multidrug efflux transporter AcrB pore domain like"/>
    <property type="match status" value="1"/>
</dbReference>
<gene>
    <name evidence="10" type="ORF">K1W69_25135</name>
</gene>
<dbReference type="Gene3D" id="3.30.70.1440">
    <property type="entry name" value="Multidrug efflux transporter AcrB pore domain"/>
    <property type="match status" value="1"/>
</dbReference>
<sequence>MISEFFIDRPKFAVVIAIVTSLVGAIGIIFIPIADYPNIAPPQVSVTAQYPGASAKVIQDTVATPIEQQVNGVDGMLYMTSTSDNSGNYVLTVNFRIGTDPDIAAVNVQNRVAMATALLPATVVQQGVITSKQSSNMIQVINLISPDQSRDELFLSNYAANHVQEPLSRIPGVGGTAQFGQLNYSMRVWLDTDKLTYLNLTASDVVDAIKAQNVQATAGSVGAPPFGEGKVDFQYTLQAEGLLDTVEQFEKIIVQANTDGSLVRLSDVARLQLGSETYNSNATFNNTPAAAIQILLESGANALDVADGVYKQMDELAKSFPEGVAYNLTYDVTKAVRASVREVMETLGITALLVIAVTFMFLLSWRATIIPAIAIPVSLLGAVALIYLIGFSANMITLFAIILAITLVVDDAIVIIENAERIMEEEELEPREATLKAMSQITGPIIATTFVLAAVFVPVCFFPGITGKIYLEFALTIVFAFSLSAVNALTLGPALCSLLLKRNTGQAMGPLRVIPWTVDRLRRGYMWLTFRMLRYAGVTLVIFACFIGATVYLFQATPTGFIPQEDQGVLMSSITLPDGASIQRTEEVITQLSDITAKTPGVLNVIGVSGDSLINGTRPNTGMIVAVLKDWSERTTPETQWYSILATLNSEFNALPSATAVVFPLPTIQGVGSSGGTAAELVDLNSGSLQKLDSVQRAFLTALNATPEYKQAFGNFAATTPQYYLAIDRDRAQTLGVDISNIYEVLQANLGEYYVNNFVIDGNIYWVVLTAESKFRQSIDDVRDIYVRTNSNEMIPLSALITESPILGTDQIYRYNLFQASSITGLLEPGVASGEGIKAMQEVAAKTLPDGYRIDWSGVTLQEVQAGGLVVYILILAVIFAYLFLVAQYESWTLPMSVMTSTVMSVFGALLPLYFISFLNNNIYAQIGLVLLIALAAKKAIMIVEFAKVRRDEGASIAHAALSAAKLRFRPVTMTGLCFVIGVLPLIFASGPGASARLSIGVPVFAGMLVDSTLGLLMVPVLYFVFQSMREKANNWRRRRNQPEQTGTEQGAA</sequence>
<keyword evidence="4" id="KW-1003">Cell membrane</keyword>
<comment type="similarity">
    <text evidence="2 9">Belongs to the resistance-nodulation-cell division (RND) (TC 2.A.6) family.</text>
</comment>
<dbReference type="Gene3D" id="1.20.1640.10">
    <property type="entry name" value="Multidrug efflux transporter AcrB transmembrane domain"/>
    <property type="match status" value="2"/>
</dbReference>
<evidence type="ECO:0000256" key="8">
    <source>
        <dbReference type="ARBA" id="ARBA00023136"/>
    </source>
</evidence>
<feature type="transmembrane region" description="Helical" evidence="9">
    <location>
        <begin position="445"/>
        <end position="465"/>
    </location>
</feature>
<dbReference type="SUPFAM" id="SSF82714">
    <property type="entry name" value="Multidrug efflux transporter AcrB TolC docking domain, DN and DC subdomains"/>
    <property type="match status" value="2"/>
</dbReference>